<dbReference type="SUPFAM" id="SSF50249">
    <property type="entry name" value="Nucleic acid-binding proteins"/>
    <property type="match status" value="1"/>
</dbReference>
<evidence type="ECO:0000256" key="14">
    <source>
        <dbReference type="ARBA" id="ARBA00049255"/>
    </source>
</evidence>
<feature type="binding site" evidence="15">
    <location>
        <position position="460"/>
    </location>
    <ligand>
        <name>Mg(2+)</name>
        <dbReference type="ChEBI" id="CHEBI:18420"/>
        <note>shared with alpha subunit</note>
    </ligand>
</feature>
<dbReference type="Pfam" id="PF01588">
    <property type="entry name" value="tRNA_bind"/>
    <property type="match status" value="1"/>
</dbReference>
<dbReference type="FunFam" id="3.50.40.10:FF:000001">
    <property type="entry name" value="Phenylalanine--tRNA ligase beta subunit"/>
    <property type="match status" value="1"/>
</dbReference>
<dbReference type="GO" id="GO:0004826">
    <property type="term" value="F:phenylalanine-tRNA ligase activity"/>
    <property type="evidence" value="ECO:0007669"/>
    <property type="project" value="UniProtKB-UniRule"/>
</dbReference>
<dbReference type="Gene3D" id="3.50.40.10">
    <property type="entry name" value="Phenylalanyl-trna Synthetase, Chain B, domain 3"/>
    <property type="match status" value="1"/>
</dbReference>
<keyword evidence="8 15" id="KW-0547">Nucleotide-binding</keyword>
<dbReference type="InterPro" id="IPR045864">
    <property type="entry name" value="aa-tRNA-synth_II/BPL/LPL"/>
</dbReference>
<keyword evidence="21" id="KW-1185">Reference proteome</keyword>
<evidence type="ECO:0000259" key="19">
    <source>
        <dbReference type="PROSITE" id="PS51483"/>
    </source>
</evidence>
<evidence type="ECO:0000313" key="21">
    <source>
        <dbReference type="Proteomes" id="UP000000467"/>
    </source>
</evidence>
<dbReference type="HAMAP" id="MF_00283">
    <property type="entry name" value="Phe_tRNA_synth_beta1"/>
    <property type="match status" value="1"/>
</dbReference>
<dbReference type="Gene3D" id="3.30.56.10">
    <property type="match status" value="2"/>
</dbReference>
<keyword evidence="9 15" id="KW-0067">ATP-binding</keyword>
<dbReference type="SUPFAM" id="SSF54991">
    <property type="entry name" value="Anticodon-binding domain of PheRS"/>
    <property type="match status" value="1"/>
</dbReference>
<dbReference type="STRING" id="1089553.Tph_c13360"/>
<evidence type="ECO:0000256" key="7">
    <source>
        <dbReference type="ARBA" id="ARBA00022723"/>
    </source>
</evidence>
<dbReference type="InterPro" id="IPR005121">
    <property type="entry name" value="Fdx_antiC-bd"/>
</dbReference>
<dbReference type="InterPro" id="IPR012340">
    <property type="entry name" value="NA-bd_OB-fold"/>
</dbReference>
<evidence type="ECO:0000256" key="9">
    <source>
        <dbReference type="ARBA" id="ARBA00022840"/>
    </source>
</evidence>
<evidence type="ECO:0000259" key="17">
    <source>
        <dbReference type="PROSITE" id="PS50886"/>
    </source>
</evidence>
<dbReference type="GO" id="GO:0005524">
    <property type="term" value="F:ATP binding"/>
    <property type="evidence" value="ECO:0007669"/>
    <property type="project" value="UniProtKB-UniRule"/>
</dbReference>
<dbReference type="RefSeq" id="WP_015050433.1">
    <property type="nucleotide sequence ID" value="NC_018870.1"/>
</dbReference>
<comment type="catalytic activity">
    <reaction evidence="14 15">
        <text>tRNA(Phe) + L-phenylalanine + ATP = L-phenylalanyl-tRNA(Phe) + AMP + diphosphate + H(+)</text>
        <dbReference type="Rhea" id="RHEA:19413"/>
        <dbReference type="Rhea" id="RHEA-COMP:9668"/>
        <dbReference type="Rhea" id="RHEA-COMP:9699"/>
        <dbReference type="ChEBI" id="CHEBI:15378"/>
        <dbReference type="ChEBI" id="CHEBI:30616"/>
        <dbReference type="ChEBI" id="CHEBI:33019"/>
        <dbReference type="ChEBI" id="CHEBI:58095"/>
        <dbReference type="ChEBI" id="CHEBI:78442"/>
        <dbReference type="ChEBI" id="CHEBI:78531"/>
        <dbReference type="ChEBI" id="CHEBI:456215"/>
        <dbReference type="EC" id="6.1.1.20"/>
    </reaction>
</comment>
<evidence type="ECO:0000256" key="8">
    <source>
        <dbReference type="ARBA" id="ARBA00022741"/>
    </source>
</evidence>
<dbReference type="SUPFAM" id="SSF46955">
    <property type="entry name" value="Putative DNA-binding domain"/>
    <property type="match status" value="1"/>
</dbReference>
<dbReference type="PROSITE" id="PS50886">
    <property type="entry name" value="TRBD"/>
    <property type="match status" value="1"/>
</dbReference>
<dbReference type="EC" id="6.1.1.20" evidence="15"/>
<dbReference type="SUPFAM" id="SSF56037">
    <property type="entry name" value="PheT/TilS domain"/>
    <property type="match status" value="1"/>
</dbReference>
<comment type="subcellular location">
    <subcellularLocation>
        <location evidence="1 15">Cytoplasm</location>
    </subcellularLocation>
</comment>
<dbReference type="eggNOG" id="COG0072">
    <property type="taxonomic scope" value="Bacteria"/>
</dbReference>
<dbReference type="InterPro" id="IPR045060">
    <property type="entry name" value="Phe-tRNA-ligase_IIc_bsu"/>
</dbReference>
<keyword evidence="13 15" id="KW-0030">Aminoacyl-tRNA synthetase</keyword>
<evidence type="ECO:0000256" key="6">
    <source>
        <dbReference type="ARBA" id="ARBA00022598"/>
    </source>
</evidence>
<feature type="binding site" evidence="15">
    <location>
        <position position="466"/>
    </location>
    <ligand>
        <name>Mg(2+)</name>
        <dbReference type="ChEBI" id="CHEBI:18420"/>
        <note>shared with alpha subunit</note>
    </ligand>
</feature>
<evidence type="ECO:0000256" key="5">
    <source>
        <dbReference type="ARBA" id="ARBA00022555"/>
    </source>
</evidence>
<dbReference type="KEGG" id="tpz:Tph_c13360"/>
<dbReference type="EMBL" id="CP003732">
    <property type="protein sequence ID" value="AFV11552.1"/>
    <property type="molecule type" value="Genomic_DNA"/>
</dbReference>
<dbReference type="InterPro" id="IPR002547">
    <property type="entry name" value="tRNA-bd_dom"/>
</dbReference>
<evidence type="ECO:0000256" key="16">
    <source>
        <dbReference type="PROSITE-ProRule" id="PRU00209"/>
    </source>
</evidence>
<dbReference type="GO" id="GO:0140096">
    <property type="term" value="F:catalytic activity, acting on a protein"/>
    <property type="evidence" value="ECO:0007669"/>
    <property type="project" value="UniProtKB-ARBA"/>
</dbReference>
<dbReference type="InterPro" id="IPR041616">
    <property type="entry name" value="PheRS_beta_core"/>
</dbReference>
<dbReference type="InterPro" id="IPR036690">
    <property type="entry name" value="Fdx_antiC-bd_sf"/>
</dbReference>
<dbReference type="CDD" id="cd02796">
    <property type="entry name" value="tRNA_bind_bactPheRS"/>
    <property type="match status" value="1"/>
</dbReference>
<evidence type="ECO:0000256" key="12">
    <source>
        <dbReference type="ARBA" id="ARBA00022917"/>
    </source>
</evidence>
<dbReference type="Pfam" id="PF17759">
    <property type="entry name" value="tRNA_synthFbeta"/>
    <property type="match status" value="1"/>
</dbReference>
<evidence type="ECO:0000256" key="15">
    <source>
        <dbReference type="HAMAP-Rule" id="MF_00283"/>
    </source>
</evidence>
<evidence type="ECO:0000259" key="18">
    <source>
        <dbReference type="PROSITE" id="PS51447"/>
    </source>
</evidence>
<evidence type="ECO:0000256" key="11">
    <source>
        <dbReference type="ARBA" id="ARBA00022884"/>
    </source>
</evidence>
<dbReference type="SMART" id="SM00874">
    <property type="entry name" value="B5"/>
    <property type="match status" value="1"/>
</dbReference>
<dbReference type="FunFam" id="3.30.930.10:FF:000022">
    <property type="entry name" value="Phenylalanine--tRNA ligase beta subunit"/>
    <property type="match status" value="1"/>
</dbReference>
<protein>
    <recommendedName>
        <fullName evidence="15">Phenylalanine--tRNA ligase beta subunit</fullName>
        <ecNumber evidence="15">6.1.1.20</ecNumber>
    </recommendedName>
    <alternativeName>
        <fullName evidence="15">Phenylalanyl-tRNA synthetase beta subunit</fullName>
        <shortName evidence="15">PheRS</shortName>
    </alternativeName>
</protein>
<dbReference type="GO" id="GO:0000287">
    <property type="term" value="F:magnesium ion binding"/>
    <property type="evidence" value="ECO:0007669"/>
    <property type="project" value="UniProtKB-UniRule"/>
</dbReference>
<organism evidence="20 21">
    <name type="scientific">Thermacetogenium phaeum (strain ATCC BAA-254 / DSM 26808 / PB)</name>
    <dbReference type="NCBI Taxonomy" id="1089553"/>
    <lineage>
        <taxon>Bacteria</taxon>
        <taxon>Bacillati</taxon>
        <taxon>Bacillota</taxon>
        <taxon>Clostridia</taxon>
        <taxon>Thermoanaerobacterales</taxon>
        <taxon>Thermoanaerobacteraceae</taxon>
        <taxon>Thermacetogenium</taxon>
    </lineage>
</organism>
<feature type="domain" description="TRNA-binding" evidence="17">
    <location>
        <begin position="39"/>
        <end position="151"/>
    </location>
</feature>
<dbReference type="PROSITE" id="PS51483">
    <property type="entry name" value="B5"/>
    <property type="match status" value="1"/>
</dbReference>
<evidence type="ECO:0000313" key="20">
    <source>
        <dbReference type="EMBL" id="AFV11552.1"/>
    </source>
</evidence>
<dbReference type="eggNOG" id="COG0073">
    <property type="taxonomic scope" value="Bacteria"/>
</dbReference>
<dbReference type="HOGENOM" id="CLU_016891_0_0_9"/>
<dbReference type="PROSITE" id="PS51447">
    <property type="entry name" value="FDX_ACB"/>
    <property type="match status" value="1"/>
</dbReference>
<dbReference type="SMART" id="SM00873">
    <property type="entry name" value="B3_4"/>
    <property type="match status" value="1"/>
</dbReference>
<keyword evidence="7 15" id="KW-0479">Metal-binding</keyword>
<dbReference type="Pfam" id="PF03484">
    <property type="entry name" value="B5"/>
    <property type="match status" value="1"/>
</dbReference>
<dbReference type="NCBIfam" id="NF045760">
    <property type="entry name" value="YtpR"/>
    <property type="match status" value="1"/>
</dbReference>
<dbReference type="GO" id="GO:0016740">
    <property type="term" value="F:transferase activity"/>
    <property type="evidence" value="ECO:0007669"/>
    <property type="project" value="UniProtKB-ARBA"/>
</dbReference>
<evidence type="ECO:0000256" key="2">
    <source>
        <dbReference type="ARBA" id="ARBA00008653"/>
    </source>
</evidence>
<comment type="similarity">
    <text evidence="2 15">Belongs to the phenylalanyl-tRNA synthetase beta subunit family. Type 1 subfamily.</text>
</comment>
<comment type="subunit">
    <text evidence="3 15">Tetramer of two alpha and two beta subunits.</text>
</comment>
<dbReference type="PANTHER" id="PTHR10947">
    <property type="entry name" value="PHENYLALANYL-TRNA SYNTHETASE BETA CHAIN AND LEUCINE-RICH REPEAT-CONTAINING PROTEIN 47"/>
    <property type="match status" value="1"/>
</dbReference>
<dbReference type="Pfam" id="PF03147">
    <property type="entry name" value="FDX-ACB"/>
    <property type="match status" value="1"/>
</dbReference>
<keyword evidence="4 15" id="KW-0963">Cytoplasm</keyword>
<evidence type="ECO:0000256" key="3">
    <source>
        <dbReference type="ARBA" id="ARBA00011209"/>
    </source>
</evidence>
<feature type="binding site" evidence="15">
    <location>
        <position position="470"/>
    </location>
    <ligand>
        <name>Mg(2+)</name>
        <dbReference type="ChEBI" id="CHEBI:18420"/>
        <note>shared with alpha subunit</note>
    </ligand>
</feature>
<dbReference type="AlphaFoldDB" id="K4LHK3"/>
<dbReference type="GO" id="GO:0006432">
    <property type="term" value="P:phenylalanyl-tRNA aminoacylation"/>
    <property type="evidence" value="ECO:0007669"/>
    <property type="project" value="UniProtKB-UniRule"/>
</dbReference>
<dbReference type="NCBIfam" id="TIGR00472">
    <property type="entry name" value="pheT_bact"/>
    <property type="match status" value="1"/>
</dbReference>
<feature type="domain" description="B5" evidence="19">
    <location>
        <begin position="406"/>
        <end position="482"/>
    </location>
</feature>
<keyword evidence="10 15" id="KW-0460">Magnesium</keyword>
<dbReference type="GO" id="GO:0000049">
    <property type="term" value="F:tRNA binding"/>
    <property type="evidence" value="ECO:0007669"/>
    <property type="project" value="UniProtKB-UniRule"/>
</dbReference>
<dbReference type="Proteomes" id="UP000000467">
    <property type="component" value="Chromosome"/>
</dbReference>
<evidence type="ECO:0000256" key="10">
    <source>
        <dbReference type="ARBA" id="ARBA00022842"/>
    </source>
</evidence>
<accession>K4LHK3</accession>
<evidence type="ECO:0000256" key="13">
    <source>
        <dbReference type="ARBA" id="ARBA00023146"/>
    </source>
</evidence>
<dbReference type="InterPro" id="IPR005146">
    <property type="entry name" value="B3/B4_tRNA-bd"/>
</dbReference>
<dbReference type="OrthoDB" id="9805455at2"/>
<feature type="binding site" evidence="15">
    <location>
        <position position="469"/>
    </location>
    <ligand>
        <name>Mg(2+)</name>
        <dbReference type="ChEBI" id="CHEBI:18420"/>
        <note>shared with alpha subunit</note>
    </ligand>
</feature>
<dbReference type="GO" id="GO:0009328">
    <property type="term" value="C:phenylalanine-tRNA ligase complex"/>
    <property type="evidence" value="ECO:0007669"/>
    <property type="project" value="TreeGrafter"/>
</dbReference>
<dbReference type="PANTHER" id="PTHR10947:SF0">
    <property type="entry name" value="PHENYLALANINE--TRNA LIGASE BETA SUBUNIT"/>
    <property type="match status" value="1"/>
</dbReference>
<keyword evidence="12 15" id="KW-0648">Protein biosynthesis</keyword>
<keyword evidence="5 16" id="KW-0820">tRNA-binding</keyword>
<dbReference type="FunFam" id="2.40.50.140:FF:000045">
    <property type="entry name" value="Phenylalanine--tRNA ligase beta subunit"/>
    <property type="match status" value="1"/>
</dbReference>
<dbReference type="Gene3D" id="3.30.930.10">
    <property type="entry name" value="Bira Bifunctional Protein, Domain 2"/>
    <property type="match status" value="1"/>
</dbReference>
<dbReference type="InterPro" id="IPR020825">
    <property type="entry name" value="Phe-tRNA_synthase-like_B3/B4"/>
</dbReference>
<dbReference type="Gene3D" id="3.30.70.380">
    <property type="entry name" value="Ferrodoxin-fold anticodon-binding domain"/>
    <property type="match status" value="1"/>
</dbReference>
<dbReference type="InterPro" id="IPR005147">
    <property type="entry name" value="tRNA_synthase_B5-dom"/>
</dbReference>
<evidence type="ECO:0000256" key="4">
    <source>
        <dbReference type="ARBA" id="ARBA00022490"/>
    </source>
</evidence>
<evidence type="ECO:0000256" key="1">
    <source>
        <dbReference type="ARBA" id="ARBA00004496"/>
    </source>
</evidence>
<comment type="cofactor">
    <cofactor evidence="15">
        <name>Mg(2+)</name>
        <dbReference type="ChEBI" id="CHEBI:18420"/>
    </cofactor>
    <text evidence="15">Binds 2 magnesium ions per tetramer.</text>
</comment>
<dbReference type="SUPFAM" id="SSF55681">
    <property type="entry name" value="Class II aaRS and biotin synthetases"/>
    <property type="match status" value="1"/>
</dbReference>
<dbReference type="InterPro" id="IPR009061">
    <property type="entry name" value="DNA-bd_dom_put_sf"/>
</dbReference>
<keyword evidence="11 16" id="KW-0694">RNA-binding</keyword>
<sequence length="805" mass="88989">MRVSYQWLRDYVNIDISPEDLAERLTMAGIAVEAVVPPVEGLEKILVGKILDVDRHPDSDHLMLCRVDTGSDVVQIICGAPNVRAGVCVPVALPGTTLPGGMKVEARKIRGQISQGMICSGAELGTDEWGYGDDQGILILPEGVAPGTRLDEALGLNDRILELDLTPNRGDCLAVINIAREVRALTGAELKLPEITLARELDEHTGDAVRVKIKAPDLCRRYACRIVRNIRIAPSPSWMQYRLRSAGLRPINNIVDVTNYVMLEFGQPLHAFDYERLKGGEIIVRRARQDEKMVTLDGETRSLSSDMLVIADREEPVAIAGVMGGLPSEVTEKTHTVLLESAWFDPLSIRMTASRLGMRTEASQRFEKGINPEGVLPALHRAAQLIEELGAGDVTQGDVDEYVRPVVPRSIRLRLSRTNRVLGTSLSRGEIQEILGRLDFPCEICGRDALLVGVPPHRVDINGEIDLIEEVARLYGYDRIPTTSPVGMLAPPGKERGFSLKDFITDAMITFGLDEVITYSFIGESALNRLRVPADSPLRKALRIQNPLSEEQSIMRTTLLPGLLDTVIYNYNRKLADLGFFEVGNVFIPQEEGGLPKERLHLGIAACGKVVKGWQLRDEEVDFYYVKGIVEGLLELAGVADVIYEPTSKIPTLHPGRAARILAGSRELGFLGELHPDVLSDCELNLRVVVCEIDLEELTAVMNLKAMYRQIPRYPGVTRDLAVLVPLSVRADQVEKAIYSSGGPLLRECRLFDVYQGEQVPEGYRSLAYSLLFQSSDRTLTDEEVAEVYSTIVKSLIRNLGARQR</sequence>
<proteinExistence type="inferred from homology"/>
<dbReference type="FunFam" id="3.30.70.380:FF:000001">
    <property type="entry name" value="Phenylalanine--tRNA ligase beta subunit"/>
    <property type="match status" value="1"/>
</dbReference>
<gene>
    <name evidence="15 20" type="primary">pheT</name>
    <name evidence="20" type="ordered locus">Tph_c13360</name>
</gene>
<dbReference type="Gene3D" id="2.40.50.140">
    <property type="entry name" value="Nucleic acid-binding proteins"/>
    <property type="match status" value="1"/>
</dbReference>
<dbReference type="InterPro" id="IPR033714">
    <property type="entry name" value="tRNA_bind_bactPheRS"/>
</dbReference>
<dbReference type="CDD" id="cd00769">
    <property type="entry name" value="PheRS_beta_core"/>
    <property type="match status" value="1"/>
</dbReference>
<reference evidence="20 21" key="1">
    <citation type="journal article" date="2012" name="BMC Genomics">
        <title>Genome-guided analysis of physiological and morphological traits of the fermentative acetate oxidizer Thermacetogenium phaeum.</title>
        <authorList>
            <person name="Oehler D."/>
            <person name="Poehlein A."/>
            <person name="Leimbach A."/>
            <person name="Muller N."/>
            <person name="Daniel R."/>
            <person name="Gottschalk G."/>
            <person name="Schink B."/>
        </authorList>
    </citation>
    <scope>NUCLEOTIDE SEQUENCE [LARGE SCALE GENOMIC DNA]</scope>
    <source>
        <strain evidence="21">ATCC BAA-254 / DSM 26808 / PB</strain>
    </source>
</reference>
<dbReference type="InterPro" id="IPR004532">
    <property type="entry name" value="Phe-tRNA-ligase_IIc_bsu_bact"/>
</dbReference>
<dbReference type="SMART" id="SM00896">
    <property type="entry name" value="FDX-ACB"/>
    <property type="match status" value="1"/>
</dbReference>
<feature type="domain" description="FDX-ACB" evidence="18">
    <location>
        <begin position="712"/>
        <end position="805"/>
    </location>
</feature>
<keyword evidence="6 15" id="KW-0436">Ligase</keyword>
<dbReference type="Pfam" id="PF03483">
    <property type="entry name" value="B3_4"/>
    <property type="match status" value="1"/>
</dbReference>
<name>K4LHK3_THEPS</name>